<reference evidence="2" key="1">
    <citation type="journal article" date="2020" name="Nature">
        <title>Giant virus diversity and host interactions through global metagenomics.</title>
        <authorList>
            <person name="Schulz F."/>
            <person name="Roux S."/>
            <person name="Paez-Espino D."/>
            <person name="Jungbluth S."/>
            <person name="Walsh D.A."/>
            <person name="Denef V.J."/>
            <person name="McMahon K.D."/>
            <person name="Konstantinidis K.T."/>
            <person name="Eloe-Fadrosh E.A."/>
            <person name="Kyrpides N.C."/>
            <person name="Woyke T."/>
        </authorList>
    </citation>
    <scope>NUCLEOTIDE SEQUENCE</scope>
    <source>
        <strain evidence="2">GVMAG-M-3300023184-182</strain>
    </source>
</reference>
<dbReference type="EMBL" id="MN740044">
    <property type="protein sequence ID" value="QHT85748.1"/>
    <property type="molecule type" value="Genomic_DNA"/>
</dbReference>
<protein>
    <submittedName>
        <fullName evidence="2">Uncharacterized protein</fullName>
    </submittedName>
</protein>
<feature type="region of interest" description="Disordered" evidence="1">
    <location>
        <begin position="1"/>
        <end position="27"/>
    </location>
</feature>
<sequence>MPPMFSRANKYQMGSNARTDINQGGGNKKAGFPYIIGRGWRTNIAFGNNVAKGHCTKLKSYQTLCFTGTVHQSRPTGSVNTGSTYWNI</sequence>
<proteinExistence type="predicted"/>
<evidence type="ECO:0000313" key="2">
    <source>
        <dbReference type="EMBL" id="QHT85748.1"/>
    </source>
</evidence>
<name>A0A6C0HY89_9ZZZZ</name>
<accession>A0A6C0HY89</accession>
<organism evidence="2">
    <name type="scientific">viral metagenome</name>
    <dbReference type="NCBI Taxonomy" id="1070528"/>
    <lineage>
        <taxon>unclassified sequences</taxon>
        <taxon>metagenomes</taxon>
        <taxon>organismal metagenomes</taxon>
    </lineage>
</organism>
<feature type="compositionally biased region" description="Polar residues" evidence="1">
    <location>
        <begin position="12"/>
        <end position="22"/>
    </location>
</feature>
<dbReference type="AlphaFoldDB" id="A0A6C0HY89"/>
<evidence type="ECO:0000256" key="1">
    <source>
        <dbReference type="SAM" id="MobiDB-lite"/>
    </source>
</evidence>